<dbReference type="SUPFAM" id="SSF50978">
    <property type="entry name" value="WD40 repeat-like"/>
    <property type="match status" value="2"/>
</dbReference>
<dbReference type="PROSITE" id="PS00678">
    <property type="entry name" value="WD_REPEATS_1"/>
    <property type="match status" value="1"/>
</dbReference>
<dbReference type="InterPro" id="IPR011047">
    <property type="entry name" value="Quinoprotein_ADH-like_sf"/>
</dbReference>
<dbReference type="SUPFAM" id="SSF101908">
    <property type="entry name" value="Putative isomerase YbhE"/>
    <property type="match status" value="1"/>
</dbReference>
<accession>A0A8J8P689</accession>
<dbReference type="Pfam" id="PF03451">
    <property type="entry name" value="HELP"/>
    <property type="match status" value="3"/>
</dbReference>
<dbReference type="InterPro" id="IPR015943">
    <property type="entry name" value="WD40/YVTN_repeat-like_dom_sf"/>
</dbReference>
<dbReference type="OrthoDB" id="47802at2759"/>
<gene>
    <name evidence="8" type="ORF">FGO68_gene1231</name>
</gene>
<feature type="domain" description="EML-like second beta-propeller" evidence="7">
    <location>
        <begin position="1761"/>
        <end position="2054"/>
    </location>
</feature>
<keyword evidence="2 4" id="KW-0853">WD repeat</keyword>
<dbReference type="Gene3D" id="2.130.10.10">
    <property type="entry name" value="YVTN repeat-like/Quinoprotein amine dehydrogenase"/>
    <property type="match status" value="6"/>
</dbReference>
<feature type="domain" description="EML-like second beta-propeller" evidence="7">
    <location>
        <begin position="357"/>
        <end position="624"/>
    </location>
</feature>
<dbReference type="InterPro" id="IPR055439">
    <property type="entry name" value="Beta-prop_EML_1st"/>
</dbReference>
<dbReference type="EMBL" id="RRYP01000113">
    <property type="protein sequence ID" value="TNV87983.1"/>
    <property type="molecule type" value="Genomic_DNA"/>
</dbReference>
<dbReference type="InterPro" id="IPR019775">
    <property type="entry name" value="WD40_repeat_CS"/>
</dbReference>
<keyword evidence="9" id="KW-1185">Reference proteome</keyword>
<evidence type="ECO:0000313" key="8">
    <source>
        <dbReference type="EMBL" id="TNV87983.1"/>
    </source>
</evidence>
<organism evidence="8 9">
    <name type="scientific">Halteria grandinella</name>
    <dbReference type="NCBI Taxonomy" id="5974"/>
    <lineage>
        <taxon>Eukaryota</taxon>
        <taxon>Sar</taxon>
        <taxon>Alveolata</taxon>
        <taxon>Ciliophora</taxon>
        <taxon>Intramacronucleata</taxon>
        <taxon>Spirotrichea</taxon>
        <taxon>Stichotrichia</taxon>
        <taxon>Sporadotrichida</taxon>
        <taxon>Halteriidae</taxon>
        <taxon>Halteria</taxon>
    </lineage>
</organism>
<evidence type="ECO:0000256" key="1">
    <source>
        <dbReference type="ARBA" id="ARBA00006489"/>
    </source>
</evidence>
<dbReference type="SMART" id="SM00320">
    <property type="entry name" value="WD40"/>
    <property type="match status" value="28"/>
</dbReference>
<dbReference type="GO" id="GO:0008017">
    <property type="term" value="F:microtubule binding"/>
    <property type="evidence" value="ECO:0007669"/>
    <property type="project" value="TreeGrafter"/>
</dbReference>
<dbReference type="Pfam" id="PF23409">
    <property type="entry name" value="Beta-prop_EML"/>
    <property type="match status" value="3"/>
</dbReference>
<reference evidence="8" key="1">
    <citation type="submission" date="2019-06" db="EMBL/GenBank/DDBJ databases">
        <authorList>
            <person name="Zheng W."/>
        </authorList>
    </citation>
    <scope>NUCLEOTIDE SEQUENCE</scope>
    <source>
        <strain evidence="8">QDHG01</strain>
    </source>
</reference>
<evidence type="ECO:0008006" key="10">
    <source>
        <dbReference type="Google" id="ProtNLM"/>
    </source>
</evidence>
<dbReference type="Pfam" id="PF23414">
    <property type="entry name" value="Beta-prop_EML_2"/>
    <property type="match status" value="3"/>
</dbReference>
<sequence length="2058" mass="225232">MSVKPWKGVVKNTVPSTYKPNKRDTEAPEGTLQLEYVHGYRCHDARNNVRYTATGKVIYHAAALGIVLNQKTNTQQFFNQHSDDLHCMAVDPTGQFCATGQIGAKPLIFVWNTETMEVVARIAGPLLKGIKNLAFSPDGNYLAATAFDEDHCVAVYQWKAKLKAGETLKPISSGKGTRAAILSLGFSPDSRTVVATAVKEIDFFTFDTPAIKGKKGTGLTGTNVSSILCQAFVGTTLYTGMFNGSVASWNGTAVKGFMKAHTDGCHAMAARPAGKGLITGGGDGIIILWGSSPAGLAEERRIDLKAPEVRSMMPKVRSVVENAHGFVLVGTRGGEIVEFNNNPKPSVFMRGHYEGELWGLATHPTKEEYITVGQDNFLAIWDIKQRKQKKFGKLEQAANVAEYSHDGNLLAIGYVNGAVHVLQLNNNFALKANKKDRDKPISEIKFSPNDAIMAVGAHDSCIITYDAVNNFKPMKRIRGHTSTVTHFDFSLDGNVIMSNCTSYNILFFDASTGKHITHCSQFKDEKWSTWTCTLGWSVEGIWPPCANGTDINAVDRSPENLCIATADDFGMVKLFRYPCPVEKVTAFNQYNGHSSHVTNVRFLKGSNYVISTGGNDKCIFQWKYLANKAAAEEAKHAATEQVDFSSIADDFDLEPPQPEEKKSTKPARKVIQDNDDDFEVEDAGAGDQALSIKPFEGDMKASTPAQYKKALPPAMADKPSGNLSIKYAHGFRSFDTRNNLKYIDNANIAYSTAGLGVVLNKDANTQRFFTGHEEDVVSLCIHPERNIIATGQMAAKGKAKAIDIFVWDIKTMEVLAQLNNFHRGAIRKLEFSPDGNKLLTIGEDPQNSVAIYDWAAKRIICKSGVDPDKVFDSAWKNDTEFATVGLKHVKFFTIDGTNLRVEKGIYGAAGIVPFISCHFGFAEKKFFTGSAQGVLFDWAGKSAGKQYKGVHTDALWSILTVEKGNALLTGGNDGKVILWDKMMRPYKTIDLAMVTTFPTGVRSLDFNEANGYILVGTKGAEIIELQGSKFKVLMQGHFEGVKKAELWGCAVHPTEQLFATCGADKTVRLWQEDKMVKCSQLGAFEFDLTSIDWSSNGAFLAVGDRNDTIFTLDAKTLTILASATGAFANQAAKHKEPWIEDLKISPDSTMIAFGSHGGVSQVDLFKVMENGKKLQSIGPVKVGSTSAITHLDWSLDSRSIVVNTQAYELKFANVQTKATSSASGFTSTEWKTMTCTFGWQVKGIWPGVDYTDVNSTCRSNDQTVLATADDFGQVKLFKYPCVFDKPQYNSYKGHSSHVTKVKFSKGDRYLVSTGGNDKTVIIWQTDFGEAGAQPQGRGGAGAAGAQPPQQFKMNTNFEDDDGDFAVSCKDQAVVAKQEIKKQKTIKKPVVEEDDDGFEKEDVGHGDESISVKMWVKQSKAPTTFKKPKINGKAAPSVKMELEWVHGYRSRDSRNNIGIMLDESIVYHAAAIGINYNPQTGQQHFFDKHDDDIAAIAYSSDKMTIATGQIGPLAGIYVWNGVDQTLIGKLPAKLKKGIQALSFSPSGKILAAVAVDVDHCVALYNIQSMTFIAMQTGDKAAILDIAMKDDTTFATSGVQHFKVWTNGAGLTKKDGSFGTFDPRHAVCKYSDESCLTGAITGELYVWSGNAIKQAIPLHEQLIDSIEVTANNVFTGGKDMKVCVLSKTFQNLWSFSINTPQFNSVCGRVRAVAINDAMNKIYVGTMGCEIYEVPINMAQKKIGAPKTLVQGHWSIPAMPTTEIWGMTVHPNKKDIITCSDDGTLRIWDIVNKKQKAIVSLVVDDQGNPLGEEDLKKGPPLNCQARSIEISPDLKHLAVGFKGGNVKILNAQDLSTIKTLPVSKDGWICDIKYSTDGQYVAFGSHDKHCYIYDVKKGYTMHKDLNKSSSAVLHIDWGTGSNKHAIHISDQAGEILYYNAATGVQDPSGVNSYQNEPWATFSTHLSWATNGIWVTSDYSNVNCVDRSIWTHTEDYQLLASGDDDGKIKIFRYPSTEEGSQFVQGNGHSSHVTQVRFSLQNGAIFSAGGNDGCIFQWKCTANV</sequence>
<protein>
    <recommendedName>
        <fullName evidence="10">Echinoderm microtubule-associated protein-like 6</fullName>
    </recommendedName>
</protein>
<dbReference type="PANTHER" id="PTHR13720">
    <property type="entry name" value="WD-40 REPEAT PROTEIN"/>
    <property type="match status" value="1"/>
</dbReference>
<proteinExistence type="inferred from homology"/>
<feature type="domain" description="EML-like first beta-propeller" evidence="6">
    <location>
        <begin position="74"/>
        <end position="338"/>
    </location>
</feature>
<dbReference type="PROSITE" id="PS50294">
    <property type="entry name" value="WD_REPEATS_REGION"/>
    <property type="match status" value="1"/>
</dbReference>
<feature type="domain" description="EML-like second beta-propeller" evidence="7">
    <location>
        <begin position="1046"/>
        <end position="1324"/>
    </location>
</feature>
<dbReference type="InterPro" id="IPR036322">
    <property type="entry name" value="WD40_repeat_dom_sf"/>
</dbReference>
<feature type="domain" description="EML-like first beta-propeller" evidence="6">
    <location>
        <begin position="1481"/>
        <end position="1730"/>
    </location>
</feature>
<evidence type="ECO:0000256" key="3">
    <source>
        <dbReference type="ARBA" id="ARBA00022737"/>
    </source>
</evidence>
<dbReference type="GO" id="GO:0005929">
    <property type="term" value="C:cilium"/>
    <property type="evidence" value="ECO:0007669"/>
    <property type="project" value="UniProtKB-ARBA"/>
</dbReference>
<comment type="caution">
    <text evidence="8">The sequence shown here is derived from an EMBL/GenBank/DDBJ whole genome shotgun (WGS) entry which is preliminary data.</text>
</comment>
<dbReference type="PANTHER" id="PTHR13720:SF33">
    <property type="entry name" value="HELP DOMAIN-CONTAINING PROTEIN"/>
    <property type="match status" value="1"/>
</dbReference>
<dbReference type="InterPro" id="IPR055442">
    <property type="entry name" value="Beta-prop_EML-like_2nd"/>
</dbReference>
<evidence type="ECO:0000256" key="5">
    <source>
        <dbReference type="SAM" id="MobiDB-lite"/>
    </source>
</evidence>
<dbReference type="SUPFAM" id="SSF50998">
    <property type="entry name" value="Quinoprotein alcohol dehydrogenase-like"/>
    <property type="match status" value="3"/>
</dbReference>
<dbReference type="InterPro" id="IPR005108">
    <property type="entry name" value="HELP"/>
</dbReference>
<evidence type="ECO:0000256" key="4">
    <source>
        <dbReference type="PROSITE-ProRule" id="PRU00221"/>
    </source>
</evidence>
<evidence type="ECO:0000259" key="6">
    <source>
        <dbReference type="Pfam" id="PF23409"/>
    </source>
</evidence>
<evidence type="ECO:0000313" key="9">
    <source>
        <dbReference type="Proteomes" id="UP000785679"/>
    </source>
</evidence>
<feature type="repeat" description="WD" evidence="4">
    <location>
        <begin position="948"/>
        <end position="980"/>
    </location>
</feature>
<comment type="similarity">
    <text evidence="1">Belongs to the WD repeat EMAP family.</text>
</comment>
<name>A0A8J8P689_HALGN</name>
<feature type="domain" description="EML-like first beta-propeller" evidence="6">
    <location>
        <begin position="765"/>
        <end position="1024"/>
    </location>
</feature>
<dbReference type="InterPro" id="IPR001680">
    <property type="entry name" value="WD40_rpt"/>
</dbReference>
<keyword evidence="3" id="KW-0677">Repeat</keyword>
<feature type="repeat" description="WD" evidence="4">
    <location>
        <begin position="258"/>
        <end position="289"/>
    </location>
</feature>
<feature type="repeat" description="WD" evidence="4">
    <location>
        <begin position="1761"/>
        <end position="1795"/>
    </location>
</feature>
<dbReference type="Proteomes" id="UP000785679">
    <property type="component" value="Unassembled WGS sequence"/>
</dbReference>
<feature type="repeat" description="WD" evidence="4">
    <location>
        <begin position="1291"/>
        <end position="1333"/>
    </location>
</feature>
<dbReference type="FunFam" id="2.130.10.10:FF:000320">
    <property type="entry name" value="echinoderm microtubule-associated protein-like 6"/>
    <property type="match status" value="3"/>
</dbReference>
<dbReference type="InterPro" id="IPR050630">
    <property type="entry name" value="WD_repeat_EMAP"/>
</dbReference>
<evidence type="ECO:0000259" key="7">
    <source>
        <dbReference type="Pfam" id="PF23414"/>
    </source>
</evidence>
<feature type="repeat" description="WD" evidence="4">
    <location>
        <begin position="590"/>
        <end position="632"/>
    </location>
</feature>
<feature type="region of interest" description="Disordered" evidence="5">
    <location>
        <begin position="646"/>
        <end position="668"/>
    </location>
</feature>
<dbReference type="PROSITE" id="PS50082">
    <property type="entry name" value="WD_REPEATS_2"/>
    <property type="match status" value="5"/>
</dbReference>
<evidence type="ECO:0000256" key="2">
    <source>
        <dbReference type="ARBA" id="ARBA00022574"/>
    </source>
</evidence>